<accession>A0ABR9WP71</accession>
<dbReference type="RefSeq" id="WP_194093608.1">
    <property type="nucleotide sequence ID" value="NZ_JADFTZ010000001.1"/>
</dbReference>
<evidence type="ECO:0000313" key="2">
    <source>
        <dbReference type="Proteomes" id="UP000656274"/>
    </source>
</evidence>
<keyword evidence="2" id="KW-1185">Reference proteome</keyword>
<organism evidence="1 2">
    <name type="scientific">Flavobacterium proteolyticum</name>
    <dbReference type="NCBI Taxonomy" id="2911683"/>
    <lineage>
        <taxon>Bacteria</taxon>
        <taxon>Pseudomonadati</taxon>
        <taxon>Bacteroidota</taxon>
        <taxon>Flavobacteriia</taxon>
        <taxon>Flavobacteriales</taxon>
        <taxon>Flavobacteriaceae</taxon>
        <taxon>Flavobacterium</taxon>
    </lineage>
</organism>
<sequence length="192" mass="22570">MKKIYLIIILLISSKISAQEFNNKIFFENFVECYYSKNLNEPILIYNYPNGILIHELKPLINDSSWYKFAISESKSGWLKIENILILPECNDRQFNNNFEQYKGNWILAKNLKINISDLDVESRSLIKFFENPNLNSNIVYKSDKFLETELIEIIGLWAKVNFVINGVSMSGWLQRKDQCAYPWTSCPFQSE</sequence>
<reference evidence="1 2" key="1">
    <citation type="submission" date="2020-10" db="EMBL/GenBank/DDBJ databases">
        <title>The genome sequence of Flavobacterium aquaticum 1Y8A.</title>
        <authorList>
            <person name="Liu Y."/>
        </authorList>
    </citation>
    <scope>NUCLEOTIDE SEQUENCE [LARGE SCALE GENOMIC DNA]</scope>
    <source>
        <strain evidence="1 2">1Y8A</strain>
    </source>
</reference>
<dbReference type="Proteomes" id="UP000656274">
    <property type="component" value="Unassembled WGS sequence"/>
</dbReference>
<gene>
    <name evidence="1" type="ORF">IM755_03300</name>
</gene>
<comment type="caution">
    <text evidence="1">The sequence shown here is derived from an EMBL/GenBank/DDBJ whole genome shotgun (WGS) entry which is preliminary data.</text>
</comment>
<proteinExistence type="predicted"/>
<name>A0ABR9WP71_9FLAO</name>
<protein>
    <recommendedName>
        <fullName evidence="3">SH3b domain-containing protein</fullName>
    </recommendedName>
</protein>
<dbReference type="EMBL" id="JADFTZ010000001">
    <property type="protein sequence ID" value="MBE9575725.1"/>
    <property type="molecule type" value="Genomic_DNA"/>
</dbReference>
<evidence type="ECO:0008006" key="3">
    <source>
        <dbReference type="Google" id="ProtNLM"/>
    </source>
</evidence>
<evidence type="ECO:0000313" key="1">
    <source>
        <dbReference type="EMBL" id="MBE9575725.1"/>
    </source>
</evidence>